<dbReference type="SUPFAM" id="SSF53067">
    <property type="entry name" value="Actin-like ATPase domain"/>
    <property type="match status" value="1"/>
</dbReference>
<comment type="caution">
    <text evidence="2">The sequence shown here is derived from an EMBL/GenBank/DDBJ whole genome shotgun (WGS) entry which is preliminary data.</text>
</comment>
<evidence type="ECO:0000313" key="3">
    <source>
        <dbReference type="Proteomes" id="UP000249467"/>
    </source>
</evidence>
<evidence type="ECO:0000256" key="1">
    <source>
        <dbReference type="SAM" id="Coils"/>
    </source>
</evidence>
<reference evidence="2 3" key="1">
    <citation type="submission" date="2018-04" db="EMBL/GenBank/DDBJ databases">
        <authorList>
            <person name="Go L.Y."/>
            <person name="Mitchell J.A."/>
        </authorList>
    </citation>
    <scope>NUCLEOTIDE SEQUENCE [LARGE SCALE GENOMIC DNA]</scope>
    <source>
        <strain evidence="2">ULC066bin1</strain>
    </source>
</reference>
<proteinExistence type="predicted"/>
<keyword evidence="1" id="KW-0175">Coiled coil</keyword>
<organism evidence="2 3">
    <name type="scientific">Pseudanabaena frigida</name>
    <dbReference type="NCBI Taxonomy" id="945775"/>
    <lineage>
        <taxon>Bacteria</taxon>
        <taxon>Bacillati</taxon>
        <taxon>Cyanobacteriota</taxon>
        <taxon>Cyanophyceae</taxon>
        <taxon>Pseudanabaenales</taxon>
        <taxon>Pseudanabaenaceae</taxon>
        <taxon>Pseudanabaena</taxon>
    </lineage>
</organism>
<dbReference type="EMBL" id="QBML01000003">
    <property type="protein sequence ID" value="PZO44089.1"/>
    <property type="molecule type" value="Genomic_DNA"/>
</dbReference>
<protein>
    <submittedName>
        <fullName evidence="2">Uncharacterized protein</fullName>
    </submittedName>
</protein>
<dbReference type="Gene3D" id="3.30.420.40">
    <property type="match status" value="2"/>
</dbReference>
<dbReference type="PANTHER" id="PTHR42749:SF1">
    <property type="entry name" value="CELL SHAPE-DETERMINING PROTEIN MREB"/>
    <property type="match status" value="1"/>
</dbReference>
<dbReference type="Gene3D" id="3.90.640.10">
    <property type="entry name" value="Actin, Chain A, domain 4"/>
    <property type="match status" value="1"/>
</dbReference>
<dbReference type="PANTHER" id="PTHR42749">
    <property type="entry name" value="CELL SHAPE-DETERMINING PROTEIN MREB"/>
    <property type="match status" value="1"/>
</dbReference>
<feature type="coiled-coil region" evidence="1">
    <location>
        <begin position="197"/>
        <end position="231"/>
    </location>
</feature>
<reference evidence="2 3" key="2">
    <citation type="submission" date="2018-06" db="EMBL/GenBank/DDBJ databases">
        <title>Metagenomic assembly of (sub)arctic Cyanobacteria and their associated microbiome from non-axenic cultures.</title>
        <authorList>
            <person name="Baurain D."/>
        </authorList>
    </citation>
    <scope>NUCLEOTIDE SEQUENCE [LARGE SCALE GENOMIC DNA]</scope>
    <source>
        <strain evidence="2">ULC066bin1</strain>
    </source>
</reference>
<dbReference type="InterPro" id="IPR043129">
    <property type="entry name" value="ATPase_NBD"/>
</dbReference>
<name>A0A2W4WQH4_9CYAN</name>
<accession>A0A2W4WQH4</accession>
<evidence type="ECO:0000313" key="2">
    <source>
        <dbReference type="EMBL" id="PZO44089.1"/>
    </source>
</evidence>
<dbReference type="Proteomes" id="UP000249467">
    <property type="component" value="Unassembled WGS sequence"/>
</dbReference>
<gene>
    <name evidence="2" type="ORF">DCF19_02450</name>
</gene>
<sequence length="1796" mass="200352">MSKVLINSLIDEINLLLSRPVGSVSRKPSSDTIHQREQLKQLRSHLEGLTDDSHLGNLDKQYQALVMRLQGHNYSEEVRSDNRTDKSKTDKLEILPTPTISPVVSPIVSNLFGAESDLIQENSTMTNGTPEPNSTFVNDRMIAALQQAIQQTLQQVVKESVQISVQQVVSQTLAVERALMVGEISASLNKIVESQQRSQISQELITLNQQKQRLNAEITQLESDRANWMRQFQEFQVSQQESLDRSMRSVNHYLQDQIRDRINDTLQQTMTVTVADTVSQTVAQTLQDNLANLSAVSTSAESPREEEFVNKVQEQTDRFLSHLDEMFSSTFRSLEQDIQDYQTSIEAKLGHMETLEQKGEALISALVERISHQADIGSPISQSEVSNLLPELPDDIPARYLETVAEPIDENLIDALLAGDKFGEAIAPPVVEPFDEPVIEVGHLEVFTPLADLEDSAKSSMYSQVNTLEDESTDNSAASESIDLDVTEIESILGASPDTLFEDAIETTERSESASEPLADFANLGTSIIEDRQSALTARELNPDFDLEAATQIVETFSRRGSEIESSEKNYLEELNPSSEVVTEFGESIDDPELLQWLEESSDRPIPNNIAEVSPDEELMSWLGNEALDMAKLPTQDKPQLPLITNSISDLAVIDTSKINSAASSDLNPDSINEDRDSGIENQIEEFLSQSNSDQASDSEESLILLTSKNIDTSEFPEWEDSLVNELSSDLERLEAGVSADPLVTANLDQFIRNTPYALTNWETNESQTYPTIIEVLAQASNGEQLQEQTPPDLLESPTIVEDSDKLFVDSFADSFGDLPDSLQNQLQLFQSPEQAESAIDFDDSQASPFNTKSSEIPEIFDNPELLFDSNTNIEDQKVKASVPDDMDAIFAEVIAQNAAKYVQETPFETNDELDKLFAASSSITSSNLKPDYLNDISTSIDNLASIDKDDESELDTLLFGFDPTTETNQIFDNLDNIDITTTSTELPSTVDRKTAQEYDTVMQDWGRDDYAGLDVGAETMKEAIPFVETTKAIEELDTILQGFAEPELTNLADSSEVTKFAEMENVPTVLENPNINLTQEDDWSSALEQLEANLVQPVDRNEKTPEVGELSADEFFASLEHNKLNDFADVIEEISSNSLSDQENDNLADFDNLDSSIEDEEEDLLLNEFADAQSNTSNSEWDSLLNDLNSFNFNEPLLDDRREQLGLSSVAPISDTSENVLDIDSLVMESRSIALIPPPPEKESYSLDDTWILGIDFGSTALRASLVNSDTGKVYPLFLDDVDEMKCRLVWSPNNNLDDPISQDIRVLTKRSQNSGLESGEVAISHFKQFLKLGLPYLGVSAWQPIIQWSDTQQVSLRWLIAALKSLLEQIQTRANHAKLPDVGLILLKLSGVVFGYPSHWSDTYILNVREAILKAGLVSQAEQVMAVEQAIAPVVSLVHDRKISQEITLLIDAGAVTTSLCLIKGTETKAIERSKLHVRSFDYAGINISQDIALQLFYPHWQLITNPNRHLCNLDRFSLPEVGASAPQQRSLIQQYLLSSNIGLQMLELADRVKVSFGKDISVDSWNEDLMGQPIVVFRRELENLILQPFIQRLNRELNAILSNAGILGEDVRQVLILGSTMHIPLLSRWLAQKLPNTSIDPLSTSVVATGLAVSPLYPNLHDVARQQYSDYFLLQEICRLNLTQSVNPTQLLQQLQMRGINIKSCRDRILSILQGDLPEGLFPWQEPEHPVILEDPTLSNELFTSRLFELETDGTYQPNITKFQQLRVYLQAIIGNMSQTLNEPLVFPEIKKY</sequence>